<proteinExistence type="predicted"/>
<protein>
    <submittedName>
        <fullName evidence="2">Uncharacterized protein</fullName>
    </submittedName>
</protein>
<name>A0A1Y2FVM5_9BASI</name>
<comment type="caution">
    <text evidence="2">The sequence shown here is derived from an EMBL/GenBank/DDBJ whole genome shotgun (WGS) entry which is preliminary data.</text>
</comment>
<dbReference type="Proteomes" id="UP000193467">
    <property type="component" value="Unassembled WGS sequence"/>
</dbReference>
<keyword evidence="3" id="KW-1185">Reference proteome</keyword>
<dbReference type="AlphaFoldDB" id="A0A1Y2FVM5"/>
<dbReference type="STRING" id="106004.A0A1Y2FVM5"/>
<organism evidence="2 3">
    <name type="scientific">Leucosporidium creatinivorum</name>
    <dbReference type="NCBI Taxonomy" id="106004"/>
    <lineage>
        <taxon>Eukaryota</taxon>
        <taxon>Fungi</taxon>
        <taxon>Dikarya</taxon>
        <taxon>Basidiomycota</taxon>
        <taxon>Pucciniomycotina</taxon>
        <taxon>Microbotryomycetes</taxon>
        <taxon>Leucosporidiales</taxon>
        <taxon>Leucosporidium</taxon>
    </lineage>
</organism>
<evidence type="ECO:0000256" key="1">
    <source>
        <dbReference type="SAM" id="MobiDB-lite"/>
    </source>
</evidence>
<dbReference type="InParanoid" id="A0A1Y2FVM5"/>
<accession>A0A1Y2FVM5</accession>
<feature type="region of interest" description="Disordered" evidence="1">
    <location>
        <begin position="118"/>
        <end position="148"/>
    </location>
</feature>
<gene>
    <name evidence="2" type="ORF">BCR35DRAFT_30904</name>
</gene>
<evidence type="ECO:0000313" key="3">
    <source>
        <dbReference type="Proteomes" id="UP000193467"/>
    </source>
</evidence>
<evidence type="ECO:0000313" key="2">
    <source>
        <dbReference type="EMBL" id="ORY88060.1"/>
    </source>
</evidence>
<dbReference type="EMBL" id="MCGR01000012">
    <property type="protein sequence ID" value="ORY88060.1"/>
    <property type="molecule type" value="Genomic_DNA"/>
</dbReference>
<reference evidence="2 3" key="1">
    <citation type="submission" date="2016-07" db="EMBL/GenBank/DDBJ databases">
        <title>Pervasive Adenine N6-methylation of Active Genes in Fungi.</title>
        <authorList>
            <consortium name="DOE Joint Genome Institute"/>
            <person name="Mondo S.J."/>
            <person name="Dannebaum R.O."/>
            <person name="Kuo R.C."/>
            <person name="Labutti K."/>
            <person name="Haridas S."/>
            <person name="Kuo A."/>
            <person name="Salamov A."/>
            <person name="Ahrendt S.R."/>
            <person name="Lipzen A."/>
            <person name="Sullivan W."/>
            <person name="Andreopoulos W.B."/>
            <person name="Clum A."/>
            <person name="Lindquist E."/>
            <person name="Daum C."/>
            <person name="Ramamoorthy G.K."/>
            <person name="Gryganskyi A."/>
            <person name="Culley D."/>
            <person name="Magnuson J.K."/>
            <person name="James T.Y."/>
            <person name="O'Malley M.A."/>
            <person name="Stajich J.E."/>
            <person name="Spatafora J.W."/>
            <person name="Visel A."/>
            <person name="Grigoriev I.V."/>
        </authorList>
    </citation>
    <scope>NUCLEOTIDE SEQUENCE [LARGE SCALE GENOMIC DNA]</scope>
    <source>
        <strain evidence="2 3">62-1032</strain>
    </source>
</reference>
<sequence length="148" mass="15972">MVESSLRQQQLAHSLARLISGLALPPASLDTPANLGEEGMLELEVEADSVSEGRRARVWGVQDGSGALGWREGDDESLSMSKAVQAAAEAVGKVAKLEEESHPRALARVVVSLDSTRRPLRSAQTRSRRALAPQLLPRRRERGGSRSL</sequence>